<dbReference type="EC" id="3.2.2.n1" evidence="2"/>
<evidence type="ECO:0000313" key="10">
    <source>
        <dbReference type="EMBL" id="VFQ88358.1"/>
    </source>
</evidence>
<keyword evidence="7" id="KW-0862">Zinc</keyword>
<dbReference type="Pfam" id="PF00098">
    <property type="entry name" value="zf-CCHC"/>
    <property type="match status" value="1"/>
</dbReference>
<dbReference type="PANTHER" id="PTHR31223:SF70">
    <property type="entry name" value="LOG FAMILY PROTEIN YJL055W"/>
    <property type="match status" value="1"/>
</dbReference>
<evidence type="ECO:0000256" key="8">
    <source>
        <dbReference type="SAM" id="MobiDB-lite"/>
    </source>
</evidence>
<proteinExistence type="inferred from homology"/>
<dbReference type="EMBL" id="OOIL02003548">
    <property type="protein sequence ID" value="VFQ88358.1"/>
    <property type="molecule type" value="Genomic_DNA"/>
</dbReference>
<comment type="catalytic activity">
    <reaction evidence="6">
        <text>9-ribosyl-trans-zeatin 5'-phosphate + H2O = trans-zeatin + D-ribose 5-phosphate</text>
        <dbReference type="Rhea" id="RHEA:48564"/>
        <dbReference type="ChEBI" id="CHEBI:15377"/>
        <dbReference type="ChEBI" id="CHEBI:16522"/>
        <dbReference type="ChEBI" id="CHEBI:78346"/>
        <dbReference type="ChEBI" id="CHEBI:87947"/>
        <dbReference type="EC" id="3.2.2.n1"/>
    </reaction>
</comment>
<comment type="catalytic activity">
    <reaction evidence="5">
        <text>N(6)-(dimethylallyl)adenosine 5'-phosphate + H2O = N(6)-dimethylallyladenine + D-ribose 5-phosphate</text>
        <dbReference type="Rhea" id="RHEA:48560"/>
        <dbReference type="ChEBI" id="CHEBI:15377"/>
        <dbReference type="ChEBI" id="CHEBI:17660"/>
        <dbReference type="ChEBI" id="CHEBI:57526"/>
        <dbReference type="ChEBI" id="CHEBI:78346"/>
        <dbReference type="EC" id="3.2.2.n1"/>
    </reaction>
</comment>
<name>A0A484MJV4_9ASTE</name>
<sequence>MTLEQLLVRLRIHEEGLTHEKKVVVAKANVVEHPPKEGSSKGPKPNKDKKKIGPKGGVAKTKFAGKCYNCGITGHRSSECRKKPQTKKQKKEEALCSELDAMDLCAVVTEVNLVGSNPKEWWVDTGATRHICSNRAMHFDFKETSGDKGELGKKEVILWSYEGRDVDGVGRVSKLVSASLSWFSRDLTLENILPKVRTDKRELRSAMEEGTNQSSVKSFSKDFHLFLREANAWETCMLDNWPSLLYLLAGDVAACHCRQEAFGLRSASLLLARDIKAFGRRGLLPLSGVYSGHVTANLTVHESQYVILSADCSIDEYIIVSSNPRFMAPAVDLGRELVRRKIRLTYGGGNVGLQGAAEGNVGLQQSIPMVVQLEASYQGHSGTTEAFSILPRGINTMEGLCTLISWASEGLHSKPIGLLNIDSYFNNLIKFIDDAVRQNFMALNQRKLFISSFFVDELLDKLEFAKAFPGPGANYDKFTNLGGLDLELHL</sequence>
<dbReference type="OrthoDB" id="1302463at2759"/>
<dbReference type="GO" id="GO:0016799">
    <property type="term" value="F:hydrolase activity, hydrolyzing N-glycosyl compounds"/>
    <property type="evidence" value="ECO:0007669"/>
    <property type="project" value="TreeGrafter"/>
</dbReference>
<dbReference type="InterPro" id="IPR031100">
    <property type="entry name" value="LOG_fam"/>
</dbReference>
<feature type="region of interest" description="Disordered" evidence="8">
    <location>
        <begin position="29"/>
        <end position="57"/>
    </location>
</feature>
<protein>
    <recommendedName>
        <fullName evidence="2">cytokinin riboside 5'-monophosphate phosphoribohydrolase</fullName>
        <ecNumber evidence="2">3.2.2.n1</ecNumber>
    </recommendedName>
</protein>
<organism evidence="10 11">
    <name type="scientific">Cuscuta campestris</name>
    <dbReference type="NCBI Taxonomy" id="132261"/>
    <lineage>
        <taxon>Eukaryota</taxon>
        <taxon>Viridiplantae</taxon>
        <taxon>Streptophyta</taxon>
        <taxon>Embryophyta</taxon>
        <taxon>Tracheophyta</taxon>
        <taxon>Spermatophyta</taxon>
        <taxon>Magnoliopsida</taxon>
        <taxon>eudicotyledons</taxon>
        <taxon>Gunneridae</taxon>
        <taxon>Pentapetalae</taxon>
        <taxon>asterids</taxon>
        <taxon>lamiids</taxon>
        <taxon>Solanales</taxon>
        <taxon>Convolvulaceae</taxon>
        <taxon>Cuscuteae</taxon>
        <taxon>Cuscuta</taxon>
        <taxon>Cuscuta subgen. Grammica</taxon>
        <taxon>Cuscuta sect. Cleistogrammica</taxon>
    </lineage>
</organism>
<evidence type="ECO:0000256" key="5">
    <source>
        <dbReference type="ARBA" id="ARBA00047718"/>
    </source>
</evidence>
<evidence type="ECO:0000256" key="3">
    <source>
        <dbReference type="ARBA" id="ARBA00022712"/>
    </source>
</evidence>
<keyword evidence="7" id="KW-0863">Zinc-finger</keyword>
<dbReference type="SMART" id="SM00343">
    <property type="entry name" value="ZnF_C2HC"/>
    <property type="match status" value="1"/>
</dbReference>
<keyword evidence="11" id="KW-1185">Reference proteome</keyword>
<dbReference type="InterPro" id="IPR036875">
    <property type="entry name" value="Znf_CCHC_sf"/>
</dbReference>
<evidence type="ECO:0000256" key="7">
    <source>
        <dbReference type="PROSITE-ProRule" id="PRU00047"/>
    </source>
</evidence>
<comment type="similarity">
    <text evidence="1">Belongs to the LOG family.</text>
</comment>
<evidence type="ECO:0000259" key="9">
    <source>
        <dbReference type="PROSITE" id="PS50158"/>
    </source>
</evidence>
<dbReference type="InterPro" id="IPR001878">
    <property type="entry name" value="Znf_CCHC"/>
</dbReference>
<evidence type="ECO:0000256" key="4">
    <source>
        <dbReference type="ARBA" id="ARBA00024884"/>
    </source>
</evidence>
<feature type="domain" description="CCHC-type" evidence="9">
    <location>
        <begin position="66"/>
        <end position="82"/>
    </location>
</feature>
<dbReference type="GO" id="GO:0005829">
    <property type="term" value="C:cytosol"/>
    <property type="evidence" value="ECO:0007669"/>
    <property type="project" value="TreeGrafter"/>
</dbReference>
<keyword evidence="3" id="KW-0203">Cytokinin biosynthesis</keyword>
<dbReference type="AlphaFoldDB" id="A0A484MJV4"/>
<dbReference type="PROSITE" id="PS50158">
    <property type="entry name" value="ZF_CCHC"/>
    <property type="match status" value="1"/>
</dbReference>
<reference evidence="10 11" key="1">
    <citation type="submission" date="2018-04" db="EMBL/GenBank/DDBJ databases">
        <authorList>
            <person name="Vogel A."/>
        </authorList>
    </citation>
    <scope>NUCLEOTIDE SEQUENCE [LARGE SCALE GENOMIC DNA]</scope>
</reference>
<dbReference type="Gene3D" id="3.40.50.450">
    <property type="match status" value="2"/>
</dbReference>
<evidence type="ECO:0000256" key="1">
    <source>
        <dbReference type="ARBA" id="ARBA00006763"/>
    </source>
</evidence>
<evidence type="ECO:0000256" key="2">
    <source>
        <dbReference type="ARBA" id="ARBA00012205"/>
    </source>
</evidence>
<gene>
    <name evidence="10" type="ORF">CCAM_LOCUS30134</name>
</gene>
<dbReference type="SUPFAM" id="SSF57756">
    <property type="entry name" value="Retrovirus zinc finger-like domains"/>
    <property type="match status" value="1"/>
</dbReference>
<accession>A0A484MJV4</accession>
<dbReference type="Proteomes" id="UP000595140">
    <property type="component" value="Unassembled WGS sequence"/>
</dbReference>
<evidence type="ECO:0000256" key="6">
    <source>
        <dbReference type="ARBA" id="ARBA00049153"/>
    </source>
</evidence>
<dbReference type="SUPFAM" id="SSF102405">
    <property type="entry name" value="MCP/YpsA-like"/>
    <property type="match status" value="1"/>
</dbReference>
<dbReference type="GO" id="GO:0008270">
    <property type="term" value="F:zinc ion binding"/>
    <property type="evidence" value="ECO:0007669"/>
    <property type="project" value="UniProtKB-KW"/>
</dbReference>
<dbReference type="GO" id="GO:0009691">
    <property type="term" value="P:cytokinin biosynthetic process"/>
    <property type="evidence" value="ECO:0007669"/>
    <property type="project" value="UniProtKB-KW"/>
</dbReference>
<evidence type="ECO:0000313" key="11">
    <source>
        <dbReference type="Proteomes" id="UP000595140"/>
    </source>
</evidence>
<keyword evidence="7" id="KW-0479">Metal-binding</keyword>
<dbReference type="Pfam" id="PF03641">
    <property type="entry name" value="Lysine_decarbox"/>
    <property type="match status" value="1"/>
</dbReference>
<dbReference type="PANTHER" id="PTHR31223">
    <property type="entry name" value="LOG FAMILY PROTEIN YJL055W"/>
    <property type="match status" value="1"/>
</dbReference>
<dbReference type="GO" id="GO:0003676">
    <property type="term" value="F:nucleic acid binding"/>
    <property type="evidence" value="ECO:0007669"/>
    <property type="project" value="InterPro"/>
</dbReference>
<comment type="function">
    <text evidence="4">Cytokinin-activating enzyme working in the direct activation pathway. Phosphoribohydrolase that converts inactive cytokinin nucleotides to the biologically active free-base forms.</text>
</comment>